<dbReference type="InterPro" id="IPR023090">
    <property type="entry name" value="UPF0702_alpha/beta_dom_sf"/>
</dbReference>
<evidence type="ECO:0000256" key="4">
    <source>
        <dbReference type="ARBA" id="ARBA00022692"/>
    </source>
</evidence>
<keyword evidence="11" id="KW-1185">Reference proteome</keyword>
<dbReference type="AlphaFoldDB" id="A0A1H2Q2L0"/>
<feature type="domain" description="YetF C-terminal" evidence="8">
    <location>
        <begin position="84"/>
        <end position="215"/>
    </location>
</feature>
<dbReference type="Pfam" id="PF04239">
    <property type="entry name" value="DUF421"/>
    <property type="match status" value="1"/>
</dbReference>
<keyword evidence="4 7" id="KW-0812">Transmembrane</keyword>
<reference evidence="11" key="2">
    <citation type="submission" date="2016-10" db="EMBL/GenBank/DDBJ databases">
        <authorList>
            <person name="Varghese N."/>
        </authorList>
    </citation>
    <scope>NUCLEOTIDE SEQUENCE [LARGE SCALE GENOMIC DNA]</scope>
    <source>
        <strain evidence="11">DSM 12489</strain>
    </source>
</reference>
<sequence>MHSVPLWQFPVRALVLYLIVMIALRIMGKREIGQLSVFDLVVSVMMAELSTLPMEDRRVPIYEAAISIASLVLFQVAVAFLQIKSHRFRHLIDGEPSVLIEHGRIQDREMRRIRYSVHDLLTQLREKGVANVADVEFAILETSGQLSVIPKAEARPLTPRDLGKPVAAEAIPWPLVIDGRPVPKTLTLIGRDEVWLRDELRHRGYTLENVFYATIDSDGSIWIDERDQT</sequence>
<evidence type="ECO:0000256" key="2">
    <source>
        <dbReference type="ARBA" id="ARBA00006448"/>
    </source>
</evidence>
<dbReference type="Gene3D" id="3.30.240.20">
    <property type="entry name" value="bsu07140 like domains"/>
    <property type="match status" value="2"/>
</dbReference>
<organism evidence="10 11">
    <name type="scientific">Alicyclobacillus hesperidum</name>
    <dbReference type="NCBI Taxonomy" id="89784"/>
    <lineage>
        <taxon>Bacteria</taxon>
        <taxon>Bacillati</taxon>
        <taxon>Bacillota</taxon>
        <taxon>Bacilli</taxon>
        <taxon>Bacillales</taxon>
        <taxon>Alicyclobacillaceae</taxon>
        <taxon>Alicyclobacillus</taxon>
    </lineage>
</organism>
<dbReference type="EMBL" id="FNOJ01000001">
    <property type="protein sequence ID" value="SDW01323.1"/>
    <property type="molecule type" value="Genomic_DNA"/>
</dbReference>
<keyword evidence="3" id="KW-1003">Cell membrane</keyword>
<gene>
    <name evidence="9" type="ORF">Heshes_05270</name>
    <name evidence="10" type="ORF">SAMN04489725_10145</name>
</gene>
<evidence type="ECO:0000313" key="10">
    <source>
        <dbReference type="EMBL" id="SDW01323.1"/>
    </source>
</evidence>
<evidence type="ECO:0000313" key="11">
    <source>
        <dbReference type="Proteomes" id="UP000182589"/>
    </source>
</evidence>
<dbReference type="InterPro" id="IPR007353">
    <property type="entry name" value="DUF421"/>
</dbReference>
<evidence type="ECO:0000256" key="7">
    <source>
        <dbReference type="SAM" id="Phobius"/>
    </source>
</evidence>
<feature type="transmembrane region" description="Helical" evidence="7">
    <location>
        <begin position="6"/>
        <end position="24"/>
    </location>
</feature>
<keyword evidence="6 7" id="KW-0472">Membrane</keyword>
<reference evidence="10" key="1">
    <citation type="submission" date="2016-10" db="EMBL/GenBank/DDBJ databases">
        <authorList>
            <person name="de Groot N.N."/>
        </authorList>
    </citation>
    <scope>NUCLEOTIDE SEQUENCE [LARGE SCALE GENOMIC DNA]</scope>
    <source>
        <strain evidence="10">DSM 12489</strain>
    </source>
</reference>
<accession>A0A1H2Q2L0</accession>
<comment type="similarity">
    <text evidence="2">Belongs to the UPF0702 family.</text>
</comment>
<evidence type="ECO:0000256" key="6">
    <source>
        <dbReference type="ARBA" id="ARBA00023136"/>
    </source>
</evidence>
<reference evidence="9" key="3">
    <citation type="submission" date="2023-02" db="EMBL/GenBank/DDBJ databases">
        <title>Proposal of a novel subspecies: Alicyclobacillus hesperidum subspecies aegle.</title>
        <authorList>
            <person name="Goto K."/>
            <person name="Fujii T."/>
            <person name="Yasui K."/>
            <person name="Mochida K."/>
            <person name="Kato-Tanaka Y."/>
            <person name="Morohoshi S."/>
            <person name="An S.Y."/>
            <person name="Kasai H."/>
            <person name="Yokota A."/>
        </authorList>
    </citation>
    <scope>NUCLEOTIDE SEQUENCE</scope>
    <source>
        <strain evidence="9">DSM 12766</strain>
    </source>
</reference>
<proteinExistence type="inferred from homology"/>
<evidence type="ECO:0000256" key="1">
    <source>
        <dbReference type="ARBA" id="ARBA00004651"/>
    </source>
</evidence>
<dbReference type="RefSeq" id="WP_040289032.1">
    <property type="nucleotide sequence ID" value="NZ_BSRA01000002.1"/>
</dbReference>
<dbReference type="Proteomes" id="UP000182589">
    <property type="component" value="Unassembled WGS sequence"/>
</dbReference>
<dbReference type="EMBL" id="BSRA01000002">
    <property type="protein sequence ID" value="GLV12843.1"/>
    <property type="molecule type" value="Genomic_DNA"/>
</dbReference>
<dbReference type="PANTHER" id="PTHR34582:SF6">
    <property type="entry name" value="UPF0702 TRANSMEMBRANE PROTEIN YCAP"/>
    <property type="match status" value="1"/>
</dbReference>
<feature type="transmembrane region" description="Helical" evidence="7">
    <location>
        <begin position="60"/>
        <end position="81"/>
    </location>
</feature>
<dbReference type="STRING" id="89784.SAMN04489725_10145"/>
<dbReference type="GO" id="GO:0005886">
    <property type="term" value="C:plasma membrane"/>
    <property type="evidence" value="ECO:0007669"/>
    <property type="project" value="UniProtKB-SubCell"/>
</dbReference>
<name>A0A1H2Q2L0_9BACL</name>
<evidence type="ECO:0000259" key="8">
    <source>
        <dbReference type="Pfam" id="PF04239"/>
    </source>
</evidence>
<evidence type="ECO:0000313" key="9">
    <source>
        <dbReference type="EMBL" id="GLV12843.1"/>
    </source>
</evidence>
<evidence type="ECO:0000256" key="3">
    <source>
        <dbReference type="ARBA" id="ARBA00022475"/>
    </source>
</evidence>
<comment type="subcellular location">
    <subcellularLocation>
        <location evidence="1">Cell membrane</location>
        <topology evidence="1">Multi-pass membrane protein</topology>
    </subcellularLocation>
</comment>
<dbReference type="PANTHER" id="PTHR34582">
    <property type="entry name" value="UPF0702 TRANSMEMBRANE PROTEIN YCAP"/>
    <property type="match status" value="1"/>
</dbReference>
<keyword evidence="5 7" id="KW-1133">Transmembrane helix</keyword>
<evidence type="ECO:0000256" key="5">
    <source>
        <dbReference type="ARBA" id="ARBA00022989"/>
    </source>
</evidence>
<protein>
    <submittedName>
        <fullName evidence="10">Uncharacterized membrane protein YcaP, DUF421 family</fullName>
    </submittedName>
</protein>
<dbReference type="Proteomes" id="UP001157137">
    <property type="component" value="Unassembled WGS sequence"/>
</dbReference>